<dbReference type="Proteomes" id="UP000019112">
    <property type="component" value="Unassembled WGS sequence"/>
</dbReference>
<dbReference type="OrthoDB" id="9799640at2"/>
<accession>W6TTP6</accession>
<evidence type="ECO:0000256" key="3">
    <source>
        <dbReference type="ARBA" id="ARBA00022723"/>
    </source>
</evidence>
<comment type="cofactor">
    <cofactor evidence="6">
        <name>[2Fe-2S] cluster</name>
        <dbReference type="ChEBI" id="CHEBI:190135"/>
    </cofactor>
</comment>
<name>W6TTP6_HOLOB</name>
<dbReference type="InterPro" id="IPR001041">
    <property type="entry name" value="2Fe-2S_ferredoxin-type"/>
</dbReference>
<evidence type="ECO:0000256" key="5">
    <source>
        <dbReference type="ARBA" id="ARBA00023014"/>
    </source>
</evidence>
<keyword evidence="4" id="KW-0408">Iron</keyword>
<evidence type="ECO:0000256" key="2">
    <source>
        <dbReference type="ARBA" id="ARBA00022714"/>
    </source>
</evidence>
<proteinExistence type="inferred from homology"/>
<evidence type="ECO:0000256" key="6">
    <source>
        <dbReference type="ARBA" id="ARBA00034078"/>
    </source>
</evidence>
<protein>
    <submittedName>
        <fullName evidence="8">2Fe-2S ferredoxin</fullName>
    </submittedName>
</protein>
<evidence type="ECO:0000259" key="7">
    <source>
        <dbReference type="PROSITE" id="PS51085"/>
    </source>
</evidence>
<comment type="similarity">
    <text evidence="1">Belongs to the adrenodoxin/putidaredoxin family.</text>
</comment>
<dbReference type="AlphaFoldDB" id="W6TTP6"/>
<evidence type="ECO:0000256" key="4">
    <source>
        <dbReference type="ARBA" id="ARBA00023004"/>
    </source>
</evidence>
<dbReference type="GO" id="GO:0051537">
    <property type="term" value="F:2 iron, 2 sulfur cluster binding"/>
    <property type="evidence" value="ECO:0007669"/>
    <property type="project" value="UniProtKB-KW"/>
</dbReference>
<dbReference type="PRINTS" id="PR00355">
    <property type="entry name" value="ADRENODOXIN"/>
</dbReference>
<dbReference type="EMBL" id="AWTR02000061">
    <property type="protein sequence ID" value="ETZ07162.1"/>
    <property type="molecule type" value="Genomic_DNA"/>
</dbReference>
<dbReference type="PROSITE" id="PS00814">
    <property type="entry name" value="ADX"/>
    <property type="match status" value="1"/>
</dbReference>
<dbReference type="InterPro" id="IPR012675">
    <property type="entry name" value="Beta-grasp_dom_sf"/>
</dbReference>
<dbReference type="PANTHER" id="PTHR23426">
    <property type="entry name" value="FERREDOXIN/ADRENODOXIN"/>
    <property type="match status" value="1"/>
</dbReference>
<gene>
    <name evidence="8" type="ORF">P618_200643</name>
</gene>
<dbReference type="STRING" id="1399147.P618_200643"/>
<dbReference type="Gene3D" id="3.10.20.30">
    <property type="match status" value="1"/>
</dbReference>
<comment type="caution">
    <text evidence="8">The sequence shown here is derived from an EMBL/GenBank/DDBJ whole genome shotgun (WGS) entry which is preliminary data.</text>
</comment>
<sequence>MLSNKQSIKKNNVRIVFSNFSEKEVIVFGKVGQTIFEVFNDHRDILESQGIDLEGACGGACACATCHVIIQDETLFNLLPDASMQEEDMLDLAYDVRKTSRLGCQVTLTEDLDGIRVLCPTETRHLKI</sequence>
<evidence type="ECO:0000256" key="1">
    <source>
        <dbReference type="ARBA" id="ARBA00010914"/>
    </source>
</evidence>
<dbReference type="InterPro" id="IPR018298">
    <property type="entry name" value="Adrenodoxin_Fe-S_BS"/>
</dbReference>
<evidence type="ECO:0000313" key="9">
    <source>
        <dbReference type="Proteomes" id="UP000019112"/>
    </source>
</evidence>
<dbReference type="Pfam" id="PF00111">
    <property type="entry name" value="Fer2"/>
    <property type="match status" value="1"/>
</dbReference>
<dbReference type="InterPro" id="IPR001055">
    <property type="entry name" value="Adrenodoxin-like"/>
</dbReference>
<keyword evidence="2" id="KW-0001">2Fe-2S</keyword>
<dbReference type="GO" id="GO:0140647">
    <property type="term" value="P:P450-containing electron transport chain"/>
    <property type="evidence" value="ECO:0007669"/>
    <property type="project" value="InterPro"/>
</dbReference>
<dbReference type="PROSITE" id="PS51085">
    <property type="entry name" value="2FE2S_FER_2"/>
    <property type="match status" value="1"/>
</dbReference>
<dbReference type="SUPFAM" id="SSF54292">
    <property type="entry name" value="2Fe-2S ferredoxin-like"/>
    <property type="match status" value="1"/>
</dbReference>
<dbReference type="eggNOG" id="COG0633">
    <property type="taxonomic scope" value="Bacteria"/>
</dbReference>
<organism evidence="8 9">
    <name type="scientific">Holospora obtusa F1</name>
    <dbReference type="NCBI Taxonomy" id="1399147"/>
    <lineage>
        <taxon>Bacteria</taxon>
        <taxon>Pseudomonadati</taxon>
        <taxon>Pseudomonadota</taxon>
        <taxon>Alphaproteobacteria</taxon>
        <taxon>Holosporales</taxon>
        <taxon>Holosporaceae</taxon>
        <taxon>Holospora</taxon>
    </lineage>
</organism>
<dbReference type="RefSeq" id="WP_021827355.1">
    <property type="nucleotide sequence ID" value="NZ_AWTR02000061.1"/>
</dbReference>
<dbReference type="InterPro" id="IPR036010">
    <property type="entry name" value="2Fe-2S_ferredoxin-like_sf"/>
</dbReference>
<keyword evidence="3" id="KW-0479">Metal-binding</keyword>
<evidence type="ECO:0000313" key="8">
    <source>
        <dbReference type="EMBL" id="ETZ07162.1"/>
    </source>
</evidence>
<keyword evidence="5" id="KW-0411">Iron-sulfur</keyword>
<reference evidence="8 9" key="1">
    <citation type="journal article" date="2014" name="FEMS Microbiol. Lett.">
        <title>Draft genome sequences of three Holospora species (Holospora obtusa, Holospora undulata, and Holospora elegans), endonuclear symbiotic bacteria of the ciliate Paramecium caudatum.</title>
        <authorList>
            <person name="Dohra H."/>
            <person name="Tanaka K."/>
            <person name="Suzuki T."/>
            <person name="Fujishima M."/>
            <person name="Suzuki H."/>
        </authorList>
    </citation>
    <scope>NUCLEOTIDE SEQUENCE [LARGE SCALE GENOMIC DNA]</scope>
    <source>
        <strain evidence="8 9">F1</strain>
    </source>
</reference>
<dbReference type="PANTHER" id="PTHR23426:SF65">
    <property type="entry name" value="FERREDOXIN-2, MITOCHONDRIAL"/>
    <property type="match status" value="1"/>
</dbReference>
<keyword evidence="9" id="KW-1185">Reference proteome</keyword>
<feature type="domain" description="2Fe-2S ferredoxin-type" evidence="7">
    <location>
        <begin position="11"/>
        <end position="123"/>
    </location>
</feature>
<dbReference type="GO" id="GO:0009055">
    <property type="term" value="F:electron transfer activity"/>
    <property type="evidence" value="ECO:0007669"/>
    <property type="project" value="TreeGrafter"/>
</dbReference>
<dbReference type="GO" id="GO:0046872">
    <property type="term" value="F:metal ion binding"/>
    <property type="evidence" value="ECO:0007669"/>
    <property type="project" value="UniProtKB-KW"/>
</dbReference>